<dbReference type="OrthoDB" id="1467772at2"/>
<gene>
    <name evidence="6" type="ORF">EI291_08000</name>
</gene>
<sequence length="328" mass="36498">MMPGAAACSGPWVRRAIGAAVSVVSCPAHSALPVPAFLSVLRRPLDAVLYSSTWLSLAALGLMWATFLFWQVHIPARLGGLIFSATLFLYNLDSVLPYKQGQHPGLSKRKQWMQRHRRALLVVALVAGLVAGALFLLDARLLRLTPFLLHLGLISVLYSMPLLKRQGRWWALRDLPLLKVFLIAYVWAGVTVWIPALYLGRGLMEPVVWLLFLRRFLFILALAFVFDIRDYTKDRATGTRTFPGLFGIRATKYIALLALLLAAVLVPPGTPAGQQAPLLLPLLAAAAVIWYAEETRPDYYFALLTDGVMVFQFVVVWWITRGQAVSFS</sequence>
<feature type="transmembrane region" description="Helical" evidence="5">
    <location>
        <begin position="76"/>
        <end position="98"/>
    </location>
</feature>
<evidence type="ECO:0000256" key="4">
    <source>
        <dbReference type="ARBA" id="ARBA00023136"/>
    </source>
</evidence>
<evidence type="ECO:0000256" key="5">
    <source>
        <dbReference type="SAM" id="Phobius"/>
    </source>
</evidence>
<dbReference type="GO" id="GO:0016765">
    <property type="term" value="F:transferase activity, transferring alkyl or aryl (other than methyl) groups"/>
    <property type="evidence" value="ECO:0007669"/>
    <property type="project" value="InterPro"/>
</dbReference>
<organism evidence="6 7">
    <name type="scientific">Hymenobacter rigui</name>
    <dbReference type="NCBI Taxonomy" id="334424"/>
    <lineage>
        <taxon>Bacteria</taxon>
        <taxon>Pseudomonadati</taxon>
        <taxon>Bacteroidota</taxon>
        <taxon>Cytophagia</taxon>
        <taxon>Cytophagales</taxon>
        <taxon>Hymenobacteraceae</taxon>
        <taxon>Hymenobacter</taxon>
    </lineage>
</organism>
<keyword evidence="3 5" id="KW-1133">Transmembrane helix</keyword>
<evidence type="ECO:0000313" key="7">
    <source>
        <dbReference type="Proteomes" id="UP000273500"/>
    </source>
</evidence>
<dbReference type="AlphaFoldDB" id="A0A428KSB4"/>
<dbReference type="InterPro" id="IPR000537">
    <property type="entry name" value="UbiA_prenyltransferase"/>
</dbReference>
<comment type="caution">
    <text evidence="6">The sequence shown here is derived from an EMBL/GenBank/DDBJ whole genome shotgun (WGS) entry which is preliminary data.</text>
</comment>
<evidence type="ECO:0000256" key="3">
    <source>
        <dbReference type="ARBA" id="ARBA00022989"/>
    </source>
</evidence>
<evidence type="ECO:0000256" key="2">
    <source>
        <dbReference type="ARBA" id="ARBA00022692"/>
    </source>
</evidence>
<dbReference type="Proteomes" id="UP000273500">
    <property type="component" value="Unassembled WGS sequence"/>
</dbReference>
<name>A0A428KSB4_9BACT</name>
<evidence type="ECO:0008006" key="8">
    <source>
        <dbReference type="Google" id="ProtNLM"/>
    </source>
</evidence>
<feature type="transmembrane region" description="Helical" evidence="5">
    <location>
        <begin position="143"/>
        <end position="163"/>
    </location>
</feature>
<dbReference type="EMBL" id="RWIT01000003">
    <property type="protein sequence ID" value="RSK49423.1"/>
    <property type="molecule type" value="Genomic_DNA"/>
</dbReference>
<keyword evidence="7" id="KW-1185">Reference proteome</keyword>
<feature type="transmembrane region" description="Helical" evidence="5">
    <location>
        <begin position="299"/>
        <end position="319"/>
    </location>
</feature>
<feature type="transmembrane region" description="Helical" evidence="5">
    <location>
        <begin position="119"/>
        <end position="137"/>
    </location>
</feature>
<feature type="transmembrane region" description="Helical" evidence="5">
    <location>
        <begin position="246"/>
        <end position="266"/>
    </location>
</feature>
<dbReference type="Pfam" id="PF01040">
    <property type="entry name" value="UbiA"/>
    <property type="match status" value="1"/>
</dbReference>
<protein>
    <recommendedName>
        <fullName evidence="8">Prenyltransferase</fullName>
    </recommendedName>
</protein>
<feature type="transmembrane region" description="Helical" evidence="5">
    <location>
        <begin position="272"/>
        <end position="292"/>
    </location>
</feature>
<dbReference type="Gene3D" id="1.20.120.1780">
    <property type="entry name" value="UbiA prenyltransferase"/>
    <property type="match status" value="1"/>
</dbReference>
<dbReference type="GO" id="GO:0016020">
    <property type="term" value="C:membrane"/>
    <property type="evidence" value="ECO:0007669"/>
    <property type="project" value="UniProtKB-SubCell"/>
</dbReference>
<keyword evidence="4 5" id="KW-0472">Membrane</keyword>
<feature type="transmembrane region" description="Helical" evidence="5">
    <location>
        <begin position="207"/>
        <end position="226"/>
    </location>
</feature>
<accession>A0A428KSB4</accession>
<feature type="transmembrane region" description="Helical" evidence="5">
    <location>
        <begin position="47"/>
        <end position="70"/>
    </location>
</feature>
<reference evidence="6 7" key="1">
    <citation type="submission" date="2018-12" db="EMBL/GenBank/DDBJ databases">
        <authorList>
            <person name="Feng G."/>
            <person name="Zhu H."/>
        </authorList>
    </citation>
    <scope>NUCLEOTIDE SEQUENCE [LARGE SCALE GENOMIC DNA]</scope>
    <source>
        <strain evidence="6 7">KCTC 12533</strain>
    </source>
</reference>
<evidence type="ECO:0000313" key="6">
    <source>
        <dbReference type="EMBL" id="RSK49423.1"/>
    </source>
</evidence>
<evidence type="ECO:0000256" key="1">
    <source>
        <dbReference type="ARBA" id="ARBA00004141"/>
    </source>
</evidence>
<proteinExistence type="predicted"/>
<feature type="transmembrane region" description="Helical" evidence="5">
    <location>
        <begin position="175"/>
        <end position="195"/>
    </location>
</feature>
<comment type="subcellular location">
    <subcellularLocation>
        <location evidence="1">Membrane</location>
        <topology evidence="1">Multi-pass membrane protein</topology>
    </subcellularLocation>
</comment>
<keyword evidence="2 5" id="KW-0812">Transmembrane</keyword>